<dbReference type="PANTHER" id="PTHR48472:SF1">
    <property type="entry name" value="TC1-LIKE TRANSPOSASE DDE DOMAIN-CONTAINING PROTEIN"/>
    <property type="match status" value="1"/>
</dbReference>
<accession>A0A0C4EZ83</accession>
<proteinExistence type="predicted"/>
<dbReference type="SUPFAM" id="SSF46689">
    <property type="entry name" value="Homeodomain-like"/>
    <property type="match status" value="1"/>
</dbReference>
<dbReference type="EMBL" id="ADAS02000004">
    <property type="protein sequence ID" value="OAV99174.1"/>
    <property type="molecule type" value="Genomic_DNA"/>
</dbReference>
<dbReference type="Proteomes" id="UP000005240">
    <property type="component" value="Unassembled WGS sequence"/>
</dbReference>
<reference evidence="1" key="1">
    <citation type="submission" date="2009-11" db="EMBL/GenBank/DDBJ databases">
        <authorList>
            <consortium name="The Broad Institute Genome Sequencing Platform"/>
            <person name="Ward D."/>
            <person name="Feldgarden M."/>
            <person name="Earl A."/>
            <person name="Young S.K."/>
            <person name="Zeng Q."/>
            <person name="Koehrsen M."/>
            <person name="Alvarado L."/>
            <person name="Berlin A."/>
            <person name="Bochicchio J."/>
            <person name="Borenstein D."/>
            <person name="Chapman S.B."/>
            <person name="Chen Z."/>
            <person name="Engels R."/>
            <person name="Freedman E."/>
            <person name="Gellesch M."/>
            <person name="Goldberg J."/>
            <person name="Griggs A."/>
            <person name="Gujja S."/>
            <person name="Heilman E."/>
            <person name="Heiman D."/>
            <person name="Hepburn T."/>
            <person name="Howarth C."/>
            <person name="Jen D."/>
            <person name="Larson L."/>
            <person name="Lewis B."/>
            <person name="Mehta T."/>
            <person name="Park D."/>
            <person name="Pearson M."/>
            <person name="Roberts A."/>
            <person name="Saif S."/>
            <person name="Shea T."/>
            <person name="Shenoy N."/>
            <person name="Sisk P."/>
            <person name="Stolte C."/>
            <person name="Sykes S."/>
            <person name="Thomson T."/>
            <person name="Walk T."/>
            <person name="White J."/>
            <person name="Yandava C."/>
            <person name="Izard J."/>
            <person name="Baranova O.V."/>
            <person name="Blanton J.M."/>
            <person name="Tanner A.C."/>
            <person name="Dewhirst F.E."/>
            <person name="Haas B."/>
            <person name="Nusbaum C."/>
            <person name="Birren B."/>
        </authorList>
    </citation>
    <scope>NUCLEOTIDE SEQUENCE [LARGE SCALE GENOMIC DNA]</scope>
    <source>
        <strain evidence="1">1-1 BBBD Race 1</strain>
    </source>
</reference>
<evidence type="ECO:0000313" key="3">
    <source>
        <dbReference type="Proteomes" id="UP000005240"/>
    </source>
</evidence>
<gene>
    <name evidence="1" type="ORF">PTTG_06140</name>
</gene>
<dbReference type="AlphaFoldDB" id="A0A0C4EZ83"/>
<dbReference type="OMA" id="MERMEFY"/>
<dbReference type="VEuPathDB" id="FungiDB:PTTG_06140"/>
<reference evidence="2 3" key="3">
    <citation type="journal article" date="2017" name="G3 (Bethesda)">
        <title>Comparative analysis highlights variable genome content of wheat rusts and divergence of the mating loci.</title>
        <authorList>
            <person name="Cuomo C.A."/>
            <person name="Bakkeren G."/>
            <person name="Khalil H.B."/>
            <person name="Panwar V."/>
            <person name="Joly D."/>
            <person name="Linning R."/>
            <person name="Sakthikumar S."/>
            <person name="Song X."/>
            <person name="Adiconis X."/>
            <person name="Fan L."/>
            <person name="Goldberg J.M."/>
            <person name="Levin J.Z."/>
            <person name="Young S."/>
            <person name="Zeng Q."/>
            <person name="Anikster Y."/>
            <person name="Bruce M."/>
            <person name="Wang M."/>
            <person name="Yin C."/>
            <person name="McCallum B."/>
            <person name="Szabo L.J."/>
            <person name="Hulbert S."/>
            <person name="Chen X."/>
            <person name="Fellers J.P."/>
        </authorList>
    </citation>
    <scope>NUCLEOTIDE SEQUENCE</scope>
    <source>
        <strain evidence="2">isolate 1-1 / race 1 (BBBD)</strain>
        <strain evidence="3">Isolate 1-1 / race 1 (BBBD)</strain>
    </source>
</reference>
<dbReference type="PANTHER" id="PTHR48472">
    <property type="entry name" value="TC1-LIKE TRANSPOSASE DDE DOMAIN-CONTAINING PROTEIN"/>
    <property type="match status" value="1"/>
</dbReference>
<keyword evidence="3" id="KW-1185">Reference proteome</keyword>
<reference evidence="1" key="2">
    <citation type="submission" date="2016-05" db="EMBL/GenBank/DDBJ databases">
        <title>Comparative analysis highlights variable genome content of wheat rusts and divergence of the mating loci.</title>
        <authorList>
            <person name="Cuomo C.A."/>
            <person name="Bakkeren G."/>
            <person name="Szabo L."/>
            <person name="Khalil H."/>
            <person name="Joly D."/>
            <person name="Goldberg J."/>
            <person name="Young S."/>
            <person name="Zeng Q."/>
            <person name="Fellers J."/>
        </authorList>
    </citation>
    <scope>NUCLEOTIDE SEQUENCE [LARGE SCALE GENOMIC DNA]</scope>
    <source>
        <strain evidence="1">1-1 BBBD Race 1</strain>
    </source>
</reference>
<protein>
    <submittedName>
        <fullName evidence="1 2">Uncharacterized protein</fullName>
    </submittedName>
</protein>
<organism evidence="1">
    <name type="scientific">Puccinia triticina (isolate 1-1 / race 1 (BBBD))</name>
    <name type="common">Brown leaf rust fungus</name>
    <dbReference type="NCBI Taxonomy" id="630390"/>
    <lineage>
        <taxon>Eukaryota</taxon>
        <taxon>Fungi</taxon>
        <taxon>Dikarya</taxon>
        <taxon>Basidiomycota</taxon>
        <taxon>Pucciniomycotina</taxon>
        <taxon>Pucciniomycetes</taxon>
        <taxon>Pucciniales</taxon>
        <taxon>Pucciniaceae</taxon>
        <taxon>Puccinia</taxon>
    </lineage>
</organism>
<evidence type="ECO:0000313" key="2">
    <source>
        <dbReference type="EnsemblFungi" id="PTTG_06140-t43_1-p1"/>
    </source>
</evidence>
<evidence type="ECO:0000313" key="1">
    <source>
        <dbReference type="EMBL" id="OAV99174.1"/>
    </source>
</evidence>
<dbReference type="InterPro" id="IPR009057">
    <property type="entry name" value="Homeodomain-like_sf"/>
</dbReference>
<dbReference type="EnsemblFungi" id="PTTG_06140-t43_1">
    <property type="protein sequence ID" value="PTTG_06140-t43_1-p1"/>
    <property type="gene ID" value="PTTG_06140"/>
</dbReference>
<dbReference type="OrthoDB" id="2505866at2759"/>
<sequence length="145" mass="16857">MALEGLSFPDIRRLLGCSISRQSFARWLGLDQETLCVIRDPDTYENRGRPAELSRGDCTFMIELVRLEPGLFLHEIREKLYDSTEVLLSTAGVHRNLIERLSITLKKTKTKNIRKCLVAKYSFMERMEFYPAEFLFSRTDCTTLL</sequence>
<name>A0A0C4EZ83_PUCT1</name>
<reference evidence="2" key="4">
    <citation type="submission" date="2025-05" db="UniProtKB">
        <authorList>
            <consortium name="EnsemblFungi"/>
        </authorList>
    </citation>
    <scope>IDENTIFICATION</scope>
    <source>
        <strain evidence="2">isolate 1-1 / race 1 (BBBD)</strain>
    </source>
</reference>